<reference evidence="3 4" key="1">
    <citation type="submission" date="2016-12" db="EMBL/GenBank/DDBJ databases">
        <authorList>
            <person name="Song W.-J."/>
            <person name="Kurnit D.M."/>
        </authorList>
    </citation>
    <scope>NUCLEOTIDE SEQUENCE [LARGE SCALE GENOMIC DNA]</scope>
    <source>
        <strain evidence="3 4">HSG9</strain>
    </source>
</reference>
<dbReference type="Gene3D" id="3.40.640.10">
    <property type="entry name" value="Type I PLP-dependent aspartate aminotransferase-like (Major domain)"/>
    <property type="match status" value="1"/>
</dbReference>
<dbReference type="Proteomes" id="UP000191680">
    <property type="component" value="Unassembled WGS sequence"/>
</dbReference>
<organism evidence="3 4">
    <name type="scientific">Croceivirga radicis</name>
    <dbReference type="NCBI Taxonomy" id="1929488"/>
    <lineage>
        <taxon>Bacteria</taxon>
        <taxon>Pseudomonadati</taxon>
        <taxon>Bacteroidota</taxon>
        <taxon>Flavobacteriia</taxon>
        <taxon>Flavobacteriales</taxon>
        <taxon>Flavobacteriaceae</taxon>
        <taxon>Croceivirga</taxon>
    </lineage>
</organism>
<evidence type="ECO:0000259" key="2">
    <source>
        <dbReference type="Pfam" id="PF00266"/>
    </source>
</evidence>
<keyword evidence="1" id="KW-0663">Pyridoxal phosphate</keyword>
<dbReference type="SUPFAM" id="SSF53383">
    <property type="entry name" value="PLP-dependent transferases"/>
    <property type="match status" value="1"/>
</dbReference>
<evidence type="ECO:0000313" key="4">
    <source>
        <dbReference type="Proteomes" id="UP000191680"/>
    </source>
</evidence>
<dbReference type="PANTHER" id="PTHR43586:SF15">
    <property type="entry name" value="BLR3095 PROTEIN"/>
    <property type="match status" value="1"/>
</dbReference>
<accession>A0A1V6LUW2</accession>
<dbReference type="Gene3D" id="3.90.1150.10">
    <property type="entry name" value="Aspartate Aminotransferase, domain 1"/>
    <property type="match status" value="1"/>
</dbReference>
<dbReference type="InterPro" id="IPR015421">
    <property type="entry name" value="PyrdxlP-dep_Trfase_major"/>
</dbReference>
<dbReference type="InterPro" id="IPR000192">
    <property type="entry name" value="Aminotrans_V_dom"/>
</dbReference>
<feature type="domain" description="Aminotransferase class V" evidence="2">
    <location>
        <begin position="71"/>
        <end position="351"/>
    </location>
</feature>
<gene>
    <name evidence="3" type="ORF">BUL40_04195</name>
</gene>
<keyword evidence="4" id="KW-1185">Reference proteome</keyword>
<dbReference type="InterPro" id="IPR015422">
    <property type="entry name" value="PyrdxlP-dep_Trfase_small"/>
</dbReference>
<proteinExistence type="predicted"/>
<evidence type="ECO:0000256" key="1">
    <source>
        <dbReference type="ARBA" id="ARBA00022898"/>
    </source>
</evidence>
<evidence type="ECO:0000313" key="3">
    <source>
        <dbReference type="EMBL" id="OQD43964.1"/>
    </source>
</evidence>
<dbReference type="EMBL" id="MTBC01000002">
    <property type="protein sequence ID" value="OQD43964.1"/>
    <property type="molecule type" value="Genomic_DNA"/>
</dbReference>
<protein>
    <recommendedName>
        <fullName evidence="2">Aminotransferase class V domain-containing protein</fullName>
    </recommendedName>
</protein>
<dbReference type="InterPro" id="IPR015424">
    <property type="entry name" value="PyrdxlP-dep_Trfase"/>
</dbReference>
<comment type="caution">
    <text evidence="3">The sequence shown here is derived from an EMBL/GenBank/DDBJ whole genome shotgun (WGS) entry which is preliminary data.</text>
</comment>
<dbReference type="AlphaFoldDB" id="A0A1V6LUW2"/>
<dbReference type="Pfam" id="PF00266">
    <property type="entry name" value="Aminotran_5"/>
    <property type="match status" value="1"/>
</dbReference>
<sequence>MKQIRKEFPALRNQIYVNCAAAGPFYEELLEWRQERDLDLFLKASDDFVAGRKVIGNTRLELSAFFNCKLHQVSLVPSFSYGMGMVVPGLKEGQNILLIKEDYPSLLWPFEKANHQLHFIELATNLEERIKTAIKEEGITVVAVSLVQWLNGFMLKPSFFVELKELYPEVLLLVDGTQYCGAYPLDFEASKIDVLLASGYKWMLGGYGNGFILFSNQAEKWLKTTNFGFGSVEGDFDKKGEVSFNKFFEPGHLDSLAFGTLGFSTRWLNSLGKDNIANQNKVLSSYAFEQFSTLGLLEAQVLNRSEHSTIFSISGDETLFKELLSKGVVCSMRGGRIRFSFHFFNTLEDITEIINLLKKVM</sequence>
<dbReference type="PANTHER" id="PTHR43586">
    <property type="entry name" value="CYSTEINE DESULFURASE"/>
    <property type="match status" value="1"/>
</dbReference>
<name>A0A1V6LUW2_9FLAO</name>